<dbReference type="EMBL" id="JABMCH010000049">
    <property type="protein sequence ID" value="NUU45855.1"/>
    <property type="molecule type" value="Genomic_DNA"/>
</dbReference>
<keyword evidence="3" id="KW-1185">Reference proteome</keyword>
<dbReference type="EC" id="4.2.1.45" evidence="2"/>
<keyword evidence="2" id="KW-0456">Lyase</keyword>
<protein>
    <submittedName>
        <fullName evidence="2">CDP-glucose 4,6-dehydratase</fullName>
        <ecNumber evidence="2">4.2.1.45</ecNumber>
    </submittedName>
</protein>
<dbReference type="NCBIfam" id="TIGR02622">
    <property type="entry name" value="CDP_4_6_dhtase"/>
    <property type="match status" value="1"/>
</dbReference>
<gene>
    <name evidence="2" type="primary">rfbG</name>
    <name evidence="2" type="ORF">HP438_02540</name>
</gene>
<name>A0A7Y6B2M8_9SPHN</name>
<comment type="caution">
    <text evidence="2">The sequence shown here is derived from an EMBL/GenBank/DDBJ whole genome shotgun (WGS) entry which is preliminary data.</text>
</comment>
<dbReference type="AlphaFoldDB" id="A0A7Y6B2M8"/>
<reference evidence="2 3" key="1">
    <citation type="submission" date="2020-05" db="EMBL/GenBank/DDBJ databases">
        <title>Genome Sequencing of Type Strains.</title>
        <authorList>
            <person name="Lemaire J.F."/>
            <person name="Inderbitzin P."/>
            <person name="Gregorio O.A."/>
            <person name="Collins S.B."/>
            <person name="Wespe N."/>
            <person name="Knight-Connoni V."/>
        </authorList>
    </citation>
    <scope>NUCLEOTIDE SEQUENCE [LARGE SCALE GENOMIC DNA]</scope>
    <source>
        <strain evidence="2 3">DSM 100049</strain>
    </source>
</reference>
<dbReference type="Pfam" id="PF16363">
    <property type="entry name" value="GDP_Man_Dehyd"/>
    <property type="match status" value="1"/>
</dbReference>
<dbReference type="Proteomes" id="UP000536441">
    <property type="component" value="Unassembled WGS sequence"/>
</dbReference>
<evidence type="ECO:0000313" key="2">
    <source>
        <dbReference type="EMBL" id="NUU45855.1"/>
    </source>
</evidence>
<sequence length="368" mass="40555">MVRVAVSVPSGTVDPAFWAGKRVFLTGHTGFKGSWMALWLQRMGAEVTGFALAPPTTPALFDVARVADGMTSIIGDIRDRQTLEQALVLADPEIVIHMAAQPLVRASYDDPVGTYATNVMGTVHLLEAVRRVPGVRACVVVTTDKCYENREWPWGYREDEAMGGYDPYSNSKGCAELVTSAYRRSFFSDGKTALASGRAGNVIGGGDWADDRLIPDILRAVAKGEPVSIRNPISIRPWQHVLEPVGGYLVLAQALWSMPEAAAEAWNFGPRDDDAQPVQWIVERMCEAWGNGATWVHDENVQPHEARYLKLDISKARAGLRWTPRWSLAQALESIVAWHRAWLAGADMHQYCNTELERFVAAPLNQAA</sequence>
<dbReference type="InterPro" id="IPR036291">
    <property type="entry name" value="NAD(P)-bd_dom_sf"/>
</dbReference>
<dbReference type="GO" id="GO:0047733">
    <property type="term" value="F:CDP-glucose 4,6-dehydratase activity"/>
    <property type="evidence" value="ECO:0007669"/>
    <property type="project" value="UniProtKB-EC"/>
</dbReference>
<dbReference type="Gene3D" id="3.40.50.720">
    <property type="entry name" value="NAD(P)-binding Rossmann-like Domain"/>
    <property type="match status" value="1"/>
</dbReference>
<feature type="domain" description="NAD(P)-binding" evidence="1">
    <location>
        <begin position="25"/>
        <end position="333"/>
    </location>
</feature>
<dbReference type="SUPFAM" id="SSF51735">
    <property type="entry name" value="NAD(P)-binding Rossmann-fold domains"/>
    <property type="match status" value="1"/>
</dbReference>
<accession>A0A7Y6B2M8</accession>
<dbReference type="InterPro" id="IPR016040">
    <property type="entry name" value="NAD(P)-bd_dom"/>
</dbReference>
<dbReference type="PANTHER" id="PTHR43000">
    <property type="entry name" value="DTDP-D-GLUCOSE 4,6-DEHYDRATASE-RELATED"/>
    <property type="match status" value="1"/>
</dbReference>
<dbReference type="InterPro" id="IPR013445">
    <property type="entry name" value="CDP_4_6_deHydtase"/>
</dbReference>
<dbReference type="CDD" id="cd05252">
    <property type="entry name" value="CDP_GD_SDR_e"/>
    <property type="match status" value="1"/>
</dbReference>
<dbReference type="Gene3D" id="3.90.25.10">
    <property type="entry name" value="UDP-galactose 4-epimerase, domain 1"/>
    <property type="match status" value="1"/>
</dbReference>
<proteinExistence type="predicted"/>
<evidence type="ECO:0000313" key="3">
    <source>
        <dbReference type="Proteomes" id="UP000536441"/>
    </source>
</evidence>
<evidence type="ECO:0000259" key="1">
    <source>
        <dbReference type="Pfam" id="PF16363"/>
    </source>
</evidence>
<organism evidence="2 3">
    <name type="scientific">Sphingomonas zeae</name>
    <dbReference type="NCBI Taxonomy" id="1646122"/>
    <lineage>
        <taxon>Bacteria</taxon>
        <taxon>Pseudomonadati</taxon>
        <taxon>Pseudomonadota</taxon>
        <taxon>Alphaproteobacteria</taxon>
        <taxon>Sphingomonadales</taxon>
        <taxon>Sphingomonadaceae</taxon>
        <taxon>Sphingomonas</taxon>
    </lineage>
</organism>